<name>A0A512ISH1_9HYPH</name>
<dbReference type="OrthoDB" id="8450990at2"/>
<dbReference type="AlphaFoldDB" id="A0A512ISH1"/>
<sequence>MPDLSLMIGSDLSVGPTGDLLLVDGTQRGVQRVLRRLLTVAGTYIQNLGYGAGVQLRVGGLIDADELSALIRSQIFREASVARDPDPVIVVTPILNGVHVRIIYADAATGRQQTLSFEVP</sequence>
<dbReference type="EMBL" id="BJZT01000032">
    <property type="protein sequence ID" value="GEP00626.1"/>
    <property type="molecule type" value="Genomic_DNA"/>
</dbReference>
<reference evidence="1 2" key="1">
    <citation type="submission" date="2019-07" db="EMBL/GenBank/DDBJ databases">
        <title>Whole genome shotgun sequence of Methylobacterium haplocladii NBRC 107714.</title>
        <authorList>
            <person name="Hosoyama A."/>
            <person name="Uohara A."/>
            <person name="Ohji S."/>
            <person name="Ichikawa N."/>
        </authorList>
    </citation>
    <scope>NUCLEOTIDE SEQUENCE [LARGE SCALE GENOMIC DNA]</scope>
    <source>
        <strain evidence="1 2">NBRC 107714</strain>
    </source>
</reference>
<evidence type="ECO:0000313" key="1">
    <source>
        <dbReference type="EMBL" id="GEP00626.1"/>
    </source>
</evidence>
<organism evidence="1 2">
    <name type="scientific">Methylobacterium haplocladii</name>
    <dbReference type="NCBI Taxonomy" id="1176176"/>
    <lineage>
        <taxon>Bacteria</taxon>
        <taxon>Pseudomonadati</taxon>
        <taxon>Pseudomonadota</taxon>
        <taxon>Alphaproteobacteria</taxon>
        <taxon>Hyphomicrobiales</taxon>
        <taxon>Methylobacteriaceae</taxon>
        <taxon>Methylobacterium</taxon>
    </lineage>
</organism>
<gene>
    <name evidence="1" type="ORF">MHA02_30130</name>
</gene>
<dbReference type="RefSeq" id="WP_147080068.1">
    <property type="nucleotide sequence ID" value="NZ_BJZT01000032.1"/>
</dbReference>
<evidence type="ECO:0008006" key="3">
    <source>
        <dbReference type="Google" id="ProtNLM"/>
    </source>
</evidence>
<protein>
    <recommendedName>
        <fullName evidence="3">Phage tail protein</fullName>
    </recommendedName>
</protein>
<comment type="caution">
    <text evidence="1">The sequence shown here is derived from an EMBL/GenBank/DDBJ whole genome shotgun (WGS) entry which is preliminary data.</text>
</comment>
<evidence type="ECO:0000313" key="2">
    <source>
        <dbReference type="Proteomes" id="UP000321258"/>
    </source>
</evidence>
<proteinExistence type="predicted"/>
<accession>A0A512ISH1</accession>
<keyword evidence="2" id="KW-1185">Reference proteome</keyword>
<dbReference type="Proteomes" id="UP000321258">
    <property type="component" value="Unassembled WGS sequence"/>
</dbReference>